<dbReference type="InterPro" id="IPR035093">
    <property type="entry name" value="RelE/ParE_toxin_dom_sf"/>
</dbReference>
<accession>A0A0C1CXV3</accession>
<dbReference type="Proteomes" id="UP000031246">
    <property type="component" value="Unassembled WGS sequence"/>
</dbReference>
<name>A0A0C1CXV3_9SPHI</name>
<dbReference type="SUPFAM" id="SSF143011">
    <property type="entry name" value="RelE-like"/>
    <property type="match status" value="1"/>
</dbReference>
<dbReference type="Gene3D" id="3.30.2310.20">
    <property type="entry name" value="RelE-like"/>
    <property type="match status" value="1"/>
</dbReference>
<protein>
    <recommendedName>
        <fullName evidence="4">Plasmid stabilization protein</fullName>
    </recommendedName>
</protein>
<sequence length="97" mass="11883">MKIKWNKLAVKQFLEITQYLEDNDLVNYAEKIEIRILSKINSLPNHLNTFQIDRLKKNNDGSFFAFEIDRYRISFRRINKEIRILRVRHSSRRPFTR</sequence>
<comment type="caution">
    <text evidence="2">The sequence shown here is derived from an EMBL/GenBank/DDBJ whole genome shotgun (WGS) entry which is preliminary data.</text>
</comment>
<evidence type="ECO:0000256" key="1">
    <source>
        <dbReference type="ARBA" id="ARBA00022649"/>
    </source>
</evidence>
<keyword evidence="3" id="KW-1185">Reference proteome</keyword>
<dbReference type="RefSeq" id="WP_039483027.1">
    <property type="nucleotide sequence ID" value="NZ_JSYN01000046.1"/>
</dbReference>
<organism evidence="2 3">
    <name type="scientific">Pedobacter kyungheensis</name>
    <dbReference type="NCBI Taxonomy" id="1069985"/>
    <lineage>
        <taxon>Bacteria</taxon>
        <taxon>Pseudomonadati</taxon>
        <taxon>Bacteroidota</taxon>
        <taxon>Sphingobacteriia</taxon>
        <taxon>Sphingobacteriales</taxon>
        <taxon>Sphingobacteriaceae</taxon>
        <taxon>Pedobacter</taxon>
    </lineage>
</organism>
<dbReference type="OrthoDB" id="962256at2"/>
<reference evidence="2 3" key="1">
    <citation type="submission" date="2014-10" db="EMBL/GenBank/DDBJ databases">
        <title>Pedobacter Kyungheensis.</title>
        <authorList>
            <person name="Anderson B.M."/>
            <person name="Newman J.D."/>
        </authorList>
    </citation>
    <scope>NUCLEOTIDE SEQUENCE [LARGE SCALE GENOMIC DNA]</scope>
    <source>
        <strain evidence="2 3">KACC 16221</strain>
    </source>
</reference>
<dbReference type="InterPro" id="IPR007712">
    <property type="entry name" value="RelE/ParE_toxin"/>
</dbReference>
<dbReference type="AlphaFoldDB" id="A0A0C1CXV3"/>
<evidence type="ECO:0000313" key="2">
    <source>
        <dbReference type="EMBL" id="KIA89186.1"/>
    </source>
</evidence>
<proteinExistence type="predicted"/>
<dbReference type="EMBL" id="JSYN01000046">
    <property type="protein sequence ID" value="KIA89186.1"/>
    <property type="molecule type" value="Genomic_DNA"/>
</dbReference>
<evidence type="ECO:0000313" key="3">
    <source>
        <dbReference type="Proteomes" id="UP000031246"/>
    </source>
</evidence>
<gene>
    <name evidence="2" type="ORF">OC25_25670</name>
</gene>
<keyword evidence="1" id="KW-1277">Toxin-antitoxin system</keyword>
<evidence type="ECO:0008006" key="4">
    <source>
        <dbReference type="Google" id="ProtNLM"/>
    </source>
</evidence>
<dbReference type="Pfam" id="PF05016">
    <property type="entry name" value="ParE_toxin"/>
    <property type="match status" value="1"/>
</dbReference>